<comment type="caution">
    <text evidence="1">The sequence shown here is derived from an EMBL/GenBank/DDBJ whole genome shotgun (WGS) entry which is preliminary data.</text>
</comment>
<evidence type="ECO:0000313" key="2">
    <source>
        <dbReference type="Proteomes" id="UP000298030"/>
    </source>
</evidence>
<dbReference type="AlphaFoldDB" id="A0A4Y7SWL8"/>
<evidence type="ECO:0000313" key="1">
    <source>
        <dbReference type="EMBL" id="TEB25629.1"/>
    </source>
</evidence>
<dbReference type="Proteomes" id="UP000298030">
    <property type="component" value="Unassembled WGS sequence"/>
</dbReference>
<organism evidence="1 2">
    <name type="scientific">Coprinellus micaceus</name>
    <name type="common">Glistening ink-cap mushroom</name>
    <name type="synonym">Coprinus micaceus</name>
    <dbReference type="NCBI Taxonomy" id="71717"/>
    <lineage>
        <taxon>Eukaryota</taxon>
        <taxon>Fungi</taxon>
        <taxon>Dikarya</taxon>
        <taxon>Basidiomycota</taxon>
        <taxon>Agaricomycotina</taxon>
        <taxon>Agaricomycetes</taxon>
        <taxon>Agaricomycetidae</taxon>
        <taxon>Agaricales</taxon>
        <taxon>Agaricineae</taxon>
        <taxon>Psathyrellaceae</taxon>
        <taxon>Coprinellus</taxon>
    </lineage>
</organism>
<proteinExistence type="predicted"/>
<protein>
    <submittedName>
        <fullName evidence="1">Uncharacterized protein</fullName>
    </submittedName>
</protein>
<name>A0A4Y7SWL8_COPMI</name>
<dbReference type="EMBL" id="QPFP01000055">
    <property type="protein sequence ID" value="TEB25629.1"/>
    <property type="molecule type" value="Genomic_DNA"/>
</dbReference>
<sequence length="243" mass="27023">MELVCVVLECGNEGRNNSELRSMPCPMRTHTTTATSHPSQWLGAIFAGLIDPECHPDADLPHPFLSHPLIRLPHRPTHQGRSPPLLCSTTHGNQQNGITVDKRLEPNKGHRTLTIHAQECPLRRPHRRTDESKDESKNPLAFHPCCHTPLAHPRRSYSPYPSSKLVSRIHCQASRTFSIVHLALLGVGWRGIGQRGGETCCFIDILSRIATRSLDKQGGHAYQSLSSSPRTPHCKCSLSRADE</sequence>
<gene>
    <name evidence="1" type="ORF">FA13DRAFT_1150006</name>
</gene>
<accession>A0A4Y7SWL8</accession>
<keyword evidence="2" id="KW-1185">Reference proteome</keyword>
<reference evidence="1 2" key="1">
    <citation type="journal article" date="2019" name="Nat. Ecol. Evol.">
        <title>Megaphylogeny resolves global patterns of mushroom evolution.</title>
        <authorList>
            <person name="Varga T."/>
            <person name="Krizsan K."/>
            <person name="Foldi C."/>
            <person name="Dima B."/>
            <person name="Sanchez-Garcia M."/>
            <person name="Sanchez-Ramirez S."/>
            <person name="Szollosi G.J."/>
            <person name="Szarkandi J.G."/>
            <person name="Papp V."/>
            <person name="Albert L."/>
            <person name="Andreopoulos W."/>
            <person name="Angelini C."/>
            <person name="Antonin V."/>
            <person name="Barry K.W."/>
            <person name="Bougher N.L."/>
            <person name="Buchanan P."/>
            <person name="Buyck B."/>
            <person name="Bense V."/>
            <person name="Catcheside P."/>
            <person name="Chovatia M."/>
            <person name="Cooper J."/>
            <person name="Damon W."/>
            <person name="Desjardin D."/>
            <person name="Finy P."/>
            <person name="Geml J."/>
            <person name="Haridas S."/>
            <person name="Hughes K."/>
            <person name="Justo A."/>
            <person name="Karasinski D."/>
            <person name="Kautmanova I."/>
            <person name="Kiss B."/>
            <person name="Kocsube S."/>
            <person name="Kotiranta H."/>
            <person name="LaButti K.M."/>
            <person name="Lechner B.E."/>
            <person name="Liimatainen K."/>
            <person name="Lipzen A."/>
            <person name="Lukacs Z."/>
            <person name="Mihaltcheva S."/>
            <person name="Morgado L.N."/>
            <person name="Niskanen T."/>
            <person name="Noordeloos M.E."/>
            <person name="Ohm R.A."/>
            <person name="Ortiz-Santana B."/>
            <person name="Ovrebo C."/>
            <person name="Racz N."/>
            <person name="Riley R."/>
            <person name="Savchenko A."/>
            <person name="Shiryaev A."/>
            <person name="Soop K."/>
            <person name="Spirin V."/>
            <person name="Szebenyi C."/>
            <person name="Tomsovsky M."/>
            <person name="Tulloss R.E."/>
            <person name="Uehling J."/>
            <person name="Grigoriev I.V."/>
            <person name="Vagvolgyi C."/>
            <person name="Papp T."/>
            <person name="Martin F.M."/>
            <person name="Miettinen O."/>
            <person name="Hibbett D.S."/>
            <person name="Nagy L.G."/>
        </authorList>
    </citation>
    <scope>NUCLEOTIDE SEQUENCE [LARGE SCALE GENOMIC DNA]</scope>
    <source>
        <strain evidence="1 2">FP101781</strain>
    </source>
</reference>